<dbReference type="Proteomes" id="UP000199344">
    <property type="component" value="Unassembled WGS sequence"/>
</dbReference>
<keyword evidence="12" id="KW-1185">Reference proteome</keyword>
<keyword evidence="8" id="KW-0694">RNA-binding</keyword>
<dbReference type="InterPro" id="IPR050264">
    <property type="entry name" value="Bact_CCA-adding_enz_type3_sf"/>
</dbReference>
<evidence type="ECO:0000313" key="11">
    <source>
        <dbReference type="EMBL" id="SDD98602.1"/>
    </source>
</evidence>
<dbReference type="Pfam" id="PF01743">
    <property type="entry name" value="PolyA_pol"/>
    <property type="match status" value="1"/>
</dbReference>
<dbReference type="STRING" id="591205.SAMN05421538_103182"/>
<evidence type="ECO:0000256" key="1">
    <source>
        <dbReference type="ARBA" id="ARBA00001946"/>
    </source>
</evidence>
<dbReference type="GO" id="GO:0000166">
    <property type="term" value="F:nucleotide binding"/>
    <property type="evidence" value="ECO:0007669"/>
    <property type="project" value="UniProtKB-KW"/>
</dbReference>
<dbReference type="Gene3D" id="3.30.460.10">
    <property type="entry name" value="Beta Polymerase, domain 2"/>
    <property type="match status" value="1"/>
</dbReference>
<dbReference type="InterPro" id="IPR032828">
    <property type="entry name" value="PolyA_RNA-bd"/>
</dbReference>
<name>A0A1G6Z807_9RHOB</name>
<accession>A0A1G6Z807</accession>
<dbReference type="GO" id="GO:0016779">
    <property type="term" value="F:nucleotidyltransferase activity"/>
    <property type="evidence" value="ECO:0007669"/>
    <property type="project" value="UniProtKB-KW"/>
</dbReference>
<keyword evidence="4" id="KW-0548">Nucleotidyltransferase</keyword>
<dbReference type="EMBL" id="FNAH01000003">
    <property type="protein sequence ID" value="SDD98602.1"/>
    <property type="molecule type" value="Genomic_DNA"/>
</dbReference>
<keyword evidence="5" id="KW-0479">Metal-binding</keyword>
<evidence type="ECO:0000256" key="5">
    <source>
        <dbReference type="ARBA" id="ARBA00022723"/>
    </source>
</evidence>
<protein>
    <submittedName>
        <fullName evidence="11">Poly(A) polymerase</fullName>
    </submittedName>
</protein>
<feature type="domain" description="Poly A polymerase head" evidence="9">
    <location>
        <begin position="27"/>
        <end position="149"/>
    </location>
</feature>
<evidence type="ECO:0000256" key="2">
    <source>
        <dbReference type="ARBA" id="ARBA00022679"/>
    </source>
</evidence>
<dbReference type="InterPro" id="IPR002646">
    <property type="entry name" value="PolA_pol_head_dom"/>
</dbReference>
<evidence type="ECO:0000259" key="9">
    <source>
        <dbReference type="Pfam" id="PF01743"/>
    </source>
</evidence>
<dbReference type="AlphaFoldDB" id="A0A1G6Z807"/>
<proteinExistence type="inferred from homology"/>
<dbReference type="InterPro" id="IPR043519">
    <property type="entry name" value="NT_sf"/>
</dbReference>
<keyword evidence="7" id="KW-0460">Magnesium</keyword>
<dbReference type="PANTHER" id="PTHR46173">
    <property type="entry name" value="CCA TRNA NUCLEOTIDYLTRANSFERASE 1, MITOCHONDRIAL"/>
    <property type="match status" value="1"/>
</dbReference>
<dbReference type="GO" id="GO:0046872">
    <property type="term" value="F:metal ion binding"/>
    <property type="evidence" value="ECO:0007669"/>
    <property type="project" value="UniProtKB-KW"/>
</dbReference>
<reference evidence="11 12" key="1">
    <citation type="submission" date="2016-10" db="EMBL/GenBank/DDBJ databases">
        <authorList>
            <person name="de Groot N.N."/>
        </authorList>
    </citation>
    <scope>NUCLEOTIDE SEQUENCE [LARGE SCALE GENOMIC DNA]</scope>
    <source>
        <strain evidence="11 12">DSM 22220</strain>
    </source>
</reference>
<dbReference type="PANTHER" id="PTHR46173:SF1">
    <property type="entry name" value="CCA TRNA NUCLEOTIDYLTRANSFERASE 1, MITOCHONDRIAL"/>
    <property type="match status" value="1"/>
</dbReference>
<evidence type="ECO:0000256" key="3">
    <source>
        <dbReference type="ARBA" id="ARBA00022694"/>
    </source>
</evidence>
<dbReference type="Gene3D" id="1.10.3090.10">
    <property type="entry name" value="cca-adding enzyme, domain 2"/>
    <property type="match status" value="1"/>
</dbReference>
<comment type="similarity">
    <text evidence="8">Belongs to the tRNA nucleotidyltransferase/poly(A) polymerase family.</text>
</comment>
<dbReference type="CDD" id="cd05398">
    <property type="entry name" value="NT_ClassII-CCAase"/>
    <property type="match status" value="1"/>
</dbReference>
<keyword evidence="3" id="KW-0819">tRNA processing</keyword>
<dbReference type="GO" id="GO:0000049">
    <property type="term" value="F:tRNA binding"/>
    <property type="evidence" value="ECO:0007669"/>
    <property type="project" value="TreeGrafter"/>
</dbReference>
<keyword evidence="6" id="KW-0547">Nucleotide-binding</keyword>
<organism evidence="11 12">
    <name type="scientific">Paracoccus isoporae</name>
    <dbReference type="NCBI Taxonomy" id="591205"/>
    <lineage>
        <taxon>Bacteria</taxon>
        <taxon>Pseudomonadati</taxon>
        <taxon>Pseudomonadota</taxon>
        <taxon>Alphaproteobacteria</taxon>
        <taxon>Rhodobacterales</taxon>
        <taxon>Paracoccaceae</taxon>
        <taxon>Paracoccus</taxon>
    </lineage>
</organism>
<keyword evidence="2 8" id="KW-0808">Transferase</keyword>
<evidence type="ECO:0000256" key="8">
    <source>
        <dbReference type="RuleBase" id="RU003953"/>
    </source>
</evidence>
<feature type="domain" description="tRNA nucleotidyltransferase/poly(A) polymerase RNA and SrmB- binding" evidence="10">
    <location>
        <begin position="180"/>
        <end position="236"/>
    </location>
</feature>
<dbReference type="SUPFAM" id="SSF81301">
    <property type="entry name" value="Nucleotidyltransferase"/>
    <property type="match status" value="1"/>
</dbReference>
<dbReference type="Pfam" id="PF12627">
    <property type="entry name" value="PolyA_pol_RNAbd"/>
    <property type="match status" value="1"/>
</dbReference>
<comment type="cofactor">
    <cofactor evidence="1">
        <name>Mg(2+)</name>
        <dbReference type="ChEBI" id="CHEBI:18420"/>
    </cofactor>
</comment>
<dbReference type="SUPFAM" id="SSF81891">
    <property type="entry name" value="Poly A polymerase C-terminal region-like"/>
    <property type="match status" value="1"/>
</dbReference>
<dbReference type="GO" id="GO:0008033">
    <property type="term" value="P:tRNA processing"/>
    <property type="evidence" value="ECO:0007669"/>
    <property type="project" value="UniProtKB-KW"/>
</dbReference>
<evidence type="ECO:0000259" key="10">
    <source>
        <dbReference type="Pfam" id="PF12627"/>
    </source>
</evidence>
<sequence>MRLEAAFLSDAALRRVFALMEAGGHRAYVVGGAVRNALMGRVVSDVDLATDAPPGRVVELARASGIKAVPTGIEHGTVTLIVDGTAFEITTFRRDVETDGRRAVVAFSASVADDAARRDFTMNALYADAAGDLLDPVGGLADLRHREIRFVGTPIDRIREDYLRILRFFRFLAWYGETSAPEALDAIRASVAGLARVSAERIGAELRKLLAAPDPAPAVTLMEETGVLQQILPGADAGRLARLAEVEAEHGATADWRRRLAALGAADAGDRLRLSRAEAGYLRDIAAASEMDAGEAAYRLGTEVARDMALIRLAHGAALPADWTAQIRRAAEAPLPVQARDLMPALTGPALGRGLKLAETLWIETGFTASKPALIDAALLAAEEP</sequence>
<gene>
    <name evidence="11" type="ORF">SAMN05421538_103182</name>
</gene>
<evidence type="ECO:0000313" key="12">
    <source>
        <dbReference type="Proteomes" id="UP000199344"/>
    </source>
</evidence>
<evidence type="ECO:0000256" key="7">
    <source>
        <dbReference type="ARBA" id="ARBA00022842"/>
    </source>
</evidence>
<evidence type="ECO:0000256" key="6">
    <source>
        <dbReference type="ARBA" id="ARBA00022741"/>
    </source>
</evidence>
<dbReference type="OrthoDB" id="9805698at2"/>
<dbReference type="RefSeq" id="WP_090522314.1">
    <property type="nucleotide sequence ID" value="NZ_FNAH01000003.1"/>
</dbReference>
<evidence type="ECO:0000256" key="4">
    <source>
        <dbReference type="ARBA" id="ARBA00022695"/>
    </source>
</evidence>